<evidence type="ECO:0000256" key="1">
    <source>
        <dbReference type="SAM" id="MobiDB-lite"/>
    </source>
</evidence>
<reference evidence="2 3" key="1">
    <citation type="submission" date="2018-07" db="EMBL/GenBank/DDBJ databases">
        <title>Complete genome sequencing of Ornithinimicrobium sp. AMA3305.</title>
        <authorList>
            <person name="Bae J.-W."/>
        </authorList>
    </citation>
    <scope>NUCLEOTIDE SEQUENCE [LARGE SCALE GENOMIC DNA]</scope>
    <source>
        <strain evidence="2 3">AMA3305</strain>
    </source>
</reference>
<keyword evidence="3" id="KW-1185">Reference proteome</keyword>
<dbReference type="InterPro" id="IPR009282">
    <property type="entry name" value="DUF937"/>
</dbReference>
<protein>
    <submittedName>
        <fullName evidence="2">DUF937 domain-containing protein</fullName>
    </submittedName>
</protein>
<dbReference type="Proteomes" id="UP000253790">
    <property type="component" value="Chromosome"/>
</dbReference>
<dbReference type="Pfam" id="PF06078">
    <property type="entry name" value="DUF937"/>
    <property type="match status" value="1"/>
</dbReference>
<name>A0A345NSD7_9MICO</name>
<gene>
    <name evidence="2" type="ORF">DV701_05275</name>
</gene>
<proteinExistence type="predicted"/>
<dbReference type="OrthoDB" id="3577641at2"/>
<evidence type="ECO:0000313" key="2">
    <source>
        <dbReference type="EMBL" id="AXH97945.1"/>
    </source>
</evidence>
<accession>A0A345NSD7</accession>
<dbReference type="KEGG" id="orn:DV701_05275"/>
<dbReference type="EMBL" id="CP031229">
    <property type="protein sequence ID" value="AXH97945.1"/>
    <property type="molecule type" value="Genomic_DNA"/>
</dbReference>
<sequence>MLDQLMNAIPTSQLARAVGEDEATTRKAVQAALPALLGGLSANANDQTGARSLLDALGQHQNSLADDVRLDAVDPADGEKILGHVFGGNTDAVVNQLGGLGGGGQMGGLVRKLLPLLAPIVLSWLAKQVGGAMGGQGAPRGGAPTTSQPDGPLGQGRPDPAAGSAAQDGGIDPTSVLQDVLGGALGGVTGRQSGSGGGGILGDVLGSILGGGRR</sequence>
<dbReference type="AlphaFoldDB" id="A0A345NSD7"/>
<organism evidence="2 3">
    <name type="scientific">Ornithinimicrobium avium</name>
    <dbReference type="NCBI Taxonomy" id="2283195"/>
    <lineage>
        <taxon>Bacteria</taxon>
        <taxon>Bacillati</taxon>
        <taxon>Actinomycetota</taxon>
        <taxon>Actinomycetes</taxon>
        <taxon>Micrococcales</taxon>
        <taxon>Ornithinimicrobiaceae</taxon>
        <taxon>Ornithinimicrobium</taxon>
    </lineage>
</organism>
<feature type="region of interest" description="Disordered" evidence="1">
    <location>
        <begin position="133"/>
        <end position="173"/>
    </location>
</feature>
<evidence type="ECO:0000313" key="3">
    <source>
        <dbReference type="Proteomes" id="UP000253790"/>
    </source>
</evidence>